<organism evidence="1 2">
    <name type="scientific">Neiella litorisoli</name>
    <dbReference type="NCBI Taxonomy" id="2771431"/>
    <lineage>
        <taxon>Bacteria</taxon>
        <taxon>Pseudomonadati</taxon>
        <taxon>Pseudomonadota</taxon>
        <taxon>Gammaproteobacteria</taxon>
        <taxon>Alteromonadales</taxon>
        <taxon>Echinimonadaceae</taxon>
        <taxon>Neiella</taxon>
    </lineage>
</organism>
<name>A0A8J6QKU5_9GAMM</name>
<proteinExistence type="predicted"/>
<evidence type="ECO:0000313" key="2">
    <source>
        <dbReference type="Proteomes" id="UP000638014"/>
    </source>
</evidence>
<sequence>MVNQSLVALAVLAGGALLPTQATEIYGNLGVNYHDVSFDTGDAAFEAAQDDSDVGYHVAIGVRRPFGDSQTHWLGFQLEFDEILGDSMVAFRALDYQYAIDDRWRVGAFIGAASIDTGASQTGYHLGGGVMYMNLLPQLDVGLDLRYGDRVARDRLFADDPQSDKSPDFFYDVLSTSLYASWRF</sequence>
<comment type="caution">
    <text evidence="1">The sequence shown here is derived from an EMBL/GenBank/DDBJ whole genome shotgun (WGS) entry which is preliminary data.</text>
</comment>
<protein>
    <submittedName>
        <fullName evidence="1">Uncharacterized protein</fullName>
    </submittedName>
</protein>
<dbReference type="RefSeq" id="WP_191146203.1">
    <property type="nucleotide sequence ID" value="NZ_JACXAF010000028.1"/>
</dbReference>
<dbReference type="Proteomes" id="UP000638014">
    <property type="component" value="Unassembled WGS sequence"/>
</dbReference>
<dbReference type="AlphaFoldDB" id="A0A8J6QKU5"/>
<dbReference type="EMBL" id="JACXAF010000028">
    <property type="protein sequence ID" value="MBD1391149.1"/>
    <property type="molecule type" value="Genomic_DNA"/>
</dbReference>
<evidence type="ECO:0000313" key="1">
    <source>
        <dbReference type="EMBL" id="MBD1391149.1"/>
    </source>
</evidence>
<reference evidence="1" key="1">
    <citation type="submission" date="2020-09" db="EMBL/GenBank/DDBJ databases">
        <title>A novel bacterium of genus Neiella, isolated from South China Sea.</title>
        <authorList>
            <person name="Huang H."/>
            <person name="Mo K."/>
            <person name="Hu Y."/>
        </authorList>
    </citation>
    <scope>NUCLEOTIDE SEQUENCE</scope>
    <source>
        <strain evidence="1">HB171785</strain>
    </source>
</reference>
<accession>A0A8J6QKU5</accession>
<keyword evidence="2" id="KW-1185">Reference proteome</keyword>
<gene>
    <name evidence="1" type="ORF">IC617_17100</name>
</gene>